<feature type="transmembrane region" description="Helical" evidence="14">
    <location>
        <begin position="150"/>
        <end position="169"/>
    </location>
</feature>
<feature type="transmembrane region" description="Helical" evidence="14">
    <location>
        <begin position="291"/>
        <end position="314"/>
    </location>
</feature>
<dbReference type="Proteomes" id="UP000694865">
    <property type="component" value="Unplaced"/>
</dbReference>
<protein>
    <submittedName>
        <fullName evidence="17">G-protein coupled receptor 54-like</fullName>
    </submittedName>
</protein>
<evidence type="ECO:0000256" key="10">
    <source>
        <dbReference type="ARBA" id="ARBA00023180"/>
    </source>
</evidence>
<evidence type="ECO:0000259" key="15">
    <source>
        <dbReference type="PROSITE" id="PS50262"/>
    </source>
</evidence>
<evidence type="ECO:0000256" key="8">
    <source>
        <dbReference type="ARBA" id="ARBA00023157"/>
    </source>
</evidence>
<keyword evidence="7 14" id="KW-0472">Membrane</keyword>
<feature type="transmembrane region" description="Helical" evidence="14">
    <location>
        <begin position="108"/>
        <end position="129"/>
    </location>
</feature>
<feature type="region of interest" description="Disordered" evidence="13">
    <location>
        <begin position="380"/>
        <end position="403"/>
    </location>
</feature>
<keyword evidence="6 12" id="KW-0297">G-protein coupled receptor</keyword>
<dbReference type="PRINTS" id="PR01012">
    <property type="entry name" value="NRPEPTIDEYR"/>
</dbReference>
<dbReference type="SUPFAM" id="SSF81321">
    <property type="entry name" value="Family A G protein-coupled receptor-like"/>
    <property type="match status" value="1"/>
</dbReference>
<sequence>MEYDSSYYSSYYYSWNNSFDYGDYNFKSFRQKYIIVPFFFTIIFLVGVVGNSLVLYVILKNGAMKTVTNLFLLNLALADLVFLVFSVPFSASLYLHSEWLFGDFCCKLTIYLTYVCYEVSVITLTVMSVDRYYAVVHPMRSRIHRTLQRTLLTLVVIWIVCLIGSSHAIKVGDSVMILRYGTYQYTCLEWWSVEGRKQFITCGFVIFYCLPLVTVAFAYALMARRLWVSVSPTMGSDDAQLRTVQTRRKIARLVLAVVVVFALCWLPFHIFQLLSIWINSYNSIYTDGFSIFGQFAKVLAYSNSCLNPLLYSFLSDNFRKHFKRACSPVHSCGRKFRVGTQPGGSDPEAALINLTNYNASLRQPMNTISLRVVKDCQAPKLRNSSSNSNVVTNTTPSSPVATL</sequence>
<evidence type="ECO:0000256" key="14">
    <source>
        <dbReference type="SAM" id="Phobius"/>
    </source>
</evidence>
<evidence type="ECO:0000256" key="1">
    <source>
        <dbReference type="ARBA" id="ARBA00004651"/>
    </source>
</evidence>
<feature type="compositionally biased region" description="Low complexity" evidence="13">
    <location>
        <begin position="383"/>
        <end position="403"/>
    </location>
</feature>
<dbReference type="PROSITE" id="PS00237">
    <property type="entry name" value="G_PROTEIN_RECEP_F1_1"/>
    <property type="match status" value="1"/>
</dbReference>
<keyword evidence="10" id="KW-0325">Glycoprotein</keyword>
<dbReference type="InterPro" id="IPR017452">
    <property type="entry name" value="GPCR_Rhodpsn_7TM"/>
</dbReference>
<feature type="domain" description="G-protein coupled receptors family 1 profile" evidence="15">
    <location>
        <begin position="50"/>
        <end position="311"/>
    </location>
</feature>
<feature type="transmembrane region" description="Helical" evidence="14">
    <location>
        <begin position="71"/>
        <end position="96"/>
    </location>
</feature>
<keyword evidence="8" id="KW-1015">Disulfide bond</keyword>
<comment type="similarity">
    <text evidence="2 12">Belongs to the G-protein coupled receptor 1 family.</text>
</comment>
<comment type="subcellular location">
    <subcellularLocation>
        <location evidence="1">Cell membrane</location>
        <topology evidence="1">Multi-pass membrane protein</topology>
    </subcellularLocation>
</comment>
<evidence type="ECO:0000256" key="13">
    <source>
        <dbReference type="SAM" id="MobiDB-lite"/>
    </source>
</evidence>
<dbReference type="InterPro" id="IPR000611">
    <property type="entry name" value="NPY_rcpt"/>
</dbReference>
<evidence type="ECO:0000313" key="16">
    <source>
        <dbReference type="Proteomes" id="UP000694865"/>
    </source>
</evidence>
<accession>A0ABM0GRA8</accession>
<organism evidence="16 17">
    <name type="scientific">Saccoglossus kowalevskii</name>
    <name type="common">Acorn worm</name>
    <dbReference type="NCBI Taxonomy" id="10224"/>
    <lineage>
        <taxon>Eukaryota</taxon>
        <taxon>Metazoa</taxon>
        <taxon>Hemichordata</taxon>
        <taxon>Enteropneusta</taxon>
        <taxon>Harrimaniidae</taxon>
        <taxon>Saccoglossus</taxon>
    </lineage>
</organism>
<evidence type="ECO:0000256" key="7">
    <source>
        <dbReference type="ARBA" id="ARBA00023136"/>
    </source>
</evidence>
<keyword evidence="3" id="KW-1003">Cell membrane</keyword>
<keyword evidence="11 12" id="KW-0807">Transducer</keyword>
<dbReference type="GeneID" id="100369226"/>
<feature type="transmembrane region" description="Helical" evidence="14">
    <location>
        <begin position="34"/>
        <end position="59"/>
    </location>
</feature>
<dbReference type="PANTHER" id="PTHR45695">
    <property type="entry name" value="LEUCOKININ RECEPTOR-RELATED"/>
    <property type="match status" value="1"/>
</dbReference>
<feature type="transmembrane region" description="Helical" evidence="14">
    <location>
        <begin position="250"/>
        <end position="271"/>
    </location>
</feature>
<evidence type="ECO:0000256" key="4">
    <source>
        <dbReference type="ARBA" id="ARBA00022692"/>
    </source>
</evidence>
<keyword evidence="4 12" id="KW-0812">Transmembrane</keyword>
<evidence type="ECO:0000256" key="12">
    <source>
        <dbReference type="RuleBase" id="RU000688"/>
    </source>
</evidence>
<evidence type="ECO:0000256" key="5">
    <source>
        <dbReference type="ARBA" id="ARBA00022989"/>
    </source>
</evidence>
<evidence type="ECO:0000256" key="6">
    <source>
        <dbReference type="ARBA" id="ARBA00023040"/>
    </source>
</evidence>
<dbReference type="PANTHER" id="PTHR45695:SF23">
    <property type="entry name" value="GALANIN-LIKE G-PROTEIN COUPLED RECEPTOR NPR-9"/>
    <property type="match status" value="1"/>
</dbReference>
<dbReference type="PRINTS" id="PR00237">
    <property type="entry name" value="GPCRRHODOPSN"/>
</dbReference>
<evidence type="ECO:0000256" key="9">
    <source>
        <dbReference type="ARBA" id="ARBA00023170"/>
    </source>
</evidence>
<evidence type="ECO:0000256" key="3">
    <source>
        <dbReference type="ARBA" id="ARBA00022475"/>
    </source>
</evidence>
<dbReference type="InterPro" id="IPR000276">
    <property type="entry name" value="GPCR_Rhodpsn"/>
</dbReference>
<keyword evidence="9 12" id="KW-0675">Receptor</keyword>
<keyword evidence="16" id="KW-1185">Reference proteome</keyword>
<name>A0ABM0GRA8_SACKO</name>
<gene>
    <name evidence="17" type="primary">LOC100369226</name>
</gene>
<evidence type="ECO:0000256" key="2">
    <source>
        <dbReference type="ARBA" id="ARBA00010663"/>
    </source>
</evidence>
<dbReference type="RefSeq" id="XP_002735583.1">
    <property type="nucleotide sequence ID" value="XM_002735537.1"/>
</dbReference>
<proteinExistence type="inferred from homology"/>
<evidence type="ECO:0000256" key="11">
    <source>
        <dbReference type="ARBA" id="ARBA00023224"/>
    </source>
</evidence>
<dbReference type="Pfam" id="PF00001">
    <property type="entry name" value="7tm_1"/>
    <property type="match status" value="1"/>
</dbReference>
<dbReference type="Gene3D" id="1.20.1070.10">
    <property type="entry name" value="Rhodopsin 7-helix transmembrane proteins"/>
    <property type="match status" value="1"/>
</dbReference>
<dbReference type="SMART" id="SM01381">
    <property type="entry name" value="7TM_GPCR_Srsx"/>
    <property type="match status" value="1"/>
</dbReference>
<dbReference type="PROSITE" id="PS50262">
    <property type="entry name" value="G_PROTEIN_RECEP_F1_2"/>
    <property type="match status" value="1"/>
</dbReference>
<feature type="transmembrane region" description="Helical" evidence="14">
    <location>
        <begin position="198"/>
        <end position="221"/>
    </location>
</feature>
<reference evidence="17" key="1">
    <citation type="submission" date="2025-08" db="UniProtKB">
        <authorList>
            <consortium name="RefSeq"/>
        </authorList>
    </citation>
    <scope>IDENTIFICATION</scope>
    <source>
        <tissue evidence="17">Testes</tissue>
    </source>
</reference>
<evidence type="ECO:0000313" key="17">
    <source>
        <dbReference type="RefSeq" id="XP_002735583.1"/>
    </source>
</evidence>
<keyword evidence="5 14" id="KW-1133">Transmembrane helix</keyword>